<evidence type="ECO:0000256" key="1">
    <source>
        <dbReference type="SAM" id="SignalP"/>
    </source>
</evidence>
<dbReference type="Proteomes" id="UP000295793">
    <property type="component" value="Unassembled WGS sequence"/>
</dbReference>
<keyword evidence="1" id="KW-0732">Signal</keyword>
<gene>
    <name evidence="3" type="ORF">BCF53_12145</name>
</gene>
<name>A0A4R3HV60_9GAMM</name>
<dbReference type="OrthoDB" id="8527419at2"/>
<feature type="chain" id="PRO_5020580273" evidence="1">
    <location>
        <begin position="23"/>
        <end position="171"/>
    </location>
</feature>
<feature type="domain" description="Chalcone isomerase" evidence="2">
    <location>
        <begin position="21"/>
        <end position="169"/>
    </location>
</feature>
<reference evidence="3 4" key="1">
    <citation type="submission" date="2019-03" db="EMBL/GenBank/DDBJ databases">
        <title>Genomic Encyclopedia of Archaeal and Bacterial Type Strains, Phase II (KMG-II): from individual species to whole genera.</title>
        <authorList>
            <person name="Goeker M."/>
        </authorList>
    </citation>
    <scope>NUCLEOTIDE SEQUENCE [LARGE SCALE GENOMIC DNA]</scope>
    <source>
        <strain evidence="3 4">DSM 15388</strain>
    </source>
</reference>
<feature type="signal peptide" evidence="1">
    <location>
        <begin position="1"/>
        <end position="22"/>
    </location>
</feature>
<organism evidence="3 4">
    <name type="scientific">Reinekea marinisedimentorum</name>
    <dbReference type="NCBI Taxonomy" id="230495"/>
    <lineage>
        <taxon>Bacteria</taxon>
        <taxon>Pseudomonadati</taxon>
        <taxon>Pseudomonadota</taxon>
        <taxon>Gammaproteobacteria</taxon>
        <taxon>Oceanospirillales</taxon>
        <taxon>Saccharospirillaceae</taxon>
        <taxon>Reinekea</taxon>
    </lineage>
</organism>
<proteinExistence type="predicted"/>
<accession>A0A4R3HV60</accession>
<dbReference type="RefSeq" id="WP_132703575.1">
    <property type="nucleotide sequence ID" value="NZ_SLZR01000021.1"/>
</dbReference>
<dbReference type="Pfam" id="PF16036">
    <property type="entry name" value="Chalcone_3"/>
    <property type="match status" value="1"/>
</dbReference>
<keyword evidence="4" id="KW-1185">Reference proteome</keyword>
<keyword evidence="3" id="KW-0413">Isomerase</keyword>
<comment type="caution">
    <text evidence="3">The sequence shown here is derived from an EMBL/GenBank/DDBJ whole genome shotgun (WGS) entry which is preliminary data.</text>
</comment>
<evidence type="ECO:0000313" key="4">
    <source>
        <dbReference type="Proteomes" id="UP000295793"/>
    </source>
</evidence>
<evidence type="ECO:0000259" key="2">
    <source>
        <dbReference type="Pfam" id="PF16036"/>
    </source>
</evidence>
<protein>
    <submittedName>
        <fullName evidence="3">Chalcone isomerase-like protein</fullName>
    </submittedName>
</protein>
<dbReference type="GO" id="GO:0016853">
    <property type="term" value="F:isomerase activity"/>
    <property type="evidence" value="ECO:0007669"/>
    <property type="project" value="UniProtKB-KW"/>
</dbReference>
<evidence type="ECO:0000313" key="3">
    <source>
        <dbReference type="EMBL" id="TCS37127.1"/>
    </source>
</evidence>
<dbReference type="AlphaFoldDB" id="A0A4R3HV60"/>
<dbReference type="InterPro" id="IPR016087">
    <property type="entry name" value="Chalcone_isomerase"/>
</dbReference>
<dbReference type="EMBL" id="SLZR01000021">
    <property type="protein sequence ID" value="TCS37127.1"/>
    <property type="molecule type" value="Genomic_DNA"/>
</dbReference>
<sequence length="171" mass="19420">MRNLFSKLLLLAAVVLAGNALAYKPANLQLVGEATLKIMFWNVYQSRLYTPSGRFEGYNQPHAGEYMLEITYLQNIKSSDLVEQTYKQWQHLGVPQADVEPFMEELLNYWPDVSEGDTLSMHVANGRTHFYFNGVLTGEIAEPEFGPMFVSIWLSPETSQPKMRKKLLGGV</sequence>